<dbReference type="GO" id="GO:0005634">
    <property type="term" value="C:nucleus"/>
    <property type="evidence" value="ECO:0007669"/>
    <property type="project" value="UniProtKB-SubCell"/>
</dbReference>
<dbReference type="FunFam" id="3.30.160.60:FF:000594">
    <property type="entry name" value="Transcription factor HIVEP2"/>
    <property type="match status" value="1"/>
</dbReference>
<name>A0A3P7DU11_WUCBA</name>
<feature type="region of interest" description="Disordered" evidence="10">
    <location>
        <begin position="539"/>
        <end position="593"/>
    </location>
</feature>
<dbReference type="FunFam" id="3.30.160.60:FF:000145">
    <property type="entry name" value="Zinc finger protein 574"/>
    <property type="match status" value="1"/>
</dbReference>
<dbReference type="AlphaFoldDB" id="A0A3P7DU11"/>
<keyword evidence="6" id="KW-0805">Transcription regulation</keyword>
<dbReference type="InterPro" id="IPR013087">
    <property type="entry name" value="Znf_C2H2_type"/>
</dbReference>
<evidence type="ECO:0000256" key="10">
    <source>
        <dbReference type="SAM" id="MobiDB-lite"/>
    </source>
</evidence>
<dbReference type="GO" id="GO:0008270">
    <property type="term" value="F:zinc ion binding"/>
    <property type="evidence" value="ECO:0007669"/>
    <property type="project" value="UniProtKB-KW"/>
</dbReference>
<keyword evidence="5" id="KW-0862">Zinc</keyword>
<dbReference type="InterPro" id="IPR051969">
    <property type="entry name" value="Zinc-finger_DNA-bd_regulators"/>
</dbReference>
<evidence type="ECO:0000256" key="5">
    <source>
        <dbReference type="ARBA" id="ARBA00022833"/>
    </source>
</evidence>
<evidence type="ECO:0000256" key="4">
    <source>
        <dbReference type="ARBA" id="ARBA00022771"/>
    </source>
</evidence>
<evidence type="ECO:0000256" key="3">
    <source>
        <dbReference type="ARBA" id="ARBA00022737"/>
    </source>
</evidence>
<evidence type="ECO:0000313" key="13">
    <source>
        <dbReference type="Proteomes" id="UP000270924"/>
    </source>
</evidence>
<feature type="non-terminal residue" evidence="12">
    <location>
        <position position="1"/>
    </location>
</feature>
<dbReference type="GO" id="GO:0000978">
    <property type="term" value="F:RNA polymerase II cis-regulatory region sequence-specific DNA binding"/>
    <property type="evidence" value="ECO:0007669"/>
    <property type="project" value="TreeGrafter"/>
</dbReference>
<organism evidence="12 13">
    <name type="scientific">Wuchereria bancrofti</name>
    <dbReference type="NCBI Taxonomy" id="6293"/>
    <lineage>
        <taxon>Eukaryota</taxon>
        <taxon>Metazoa</taxon>
        <taxon>Ecdysozoa</taxon>
        <taxon>Nematoda</taxon>
        <taxon>Chromadorea</taxon>
        <taxon>Rhabditida</taxon>
        <taxon>Spirurina</taxon>
        <taxon>Spiruromorpha</taxon>
        <taxon>Filarioidea</taxon>
        <taxon>Onchocercidae</taxon>
        <taxon>Wuchereria</taxon>
    </lineage>
</organism>
<keyword evidence="3" id="KW-0677">Repeat</keyword>
<gene>
    <name evidence="12" type="ORF">WBA_LOCUS6389</name>
</gene>
<feature type="domain" description="C2H2-type" evidence="11">
    <location>
        <begin position="523"/>
        <end position="552"/>
    </location>
</feature>
<proteinExistence type="predicted"/>
<evidence type="ECO:0000313" key="12">
    <source>
        <dbReference type="EMBL" id="VDM13003.1"/>
    </source>
</evidence>
<feature type="compositionally biased region" description="Basic residues" evidence="10">
    <location>
        <begin position="542"/>
        <end position="551"/>
    </location>
</feature>
<dbReference type="PANTHER" id="PTHR45944">
    <property type="entry name" value="SCHNURRI, ISOFORM F"/>
    <property type="match status" value="1"/>
</dbReference>
<protein>
    <recommendedName>
        <fullName evidence="11">C2H2-type domain-containing protein</fullName>
    </recommendedName>
</protein>
<dbReference type="Gene3D" id="3.30.160.60">
    <property type="entry name" value="Classic Zinc Finger"/>
    <property type="match status" value="2"/>
</dbReference>
<feature type="compositionally biased region" description="Basic and acidic residues" evidence="10">
    <location>
        <begin position="552"/>
        <end position="572"/>
    </location>
</feature>
<keyword evidence="13" id="KW-1185">Reference proteome</keyword>
<evidence type="ECO:0000256" key="9">
    <source>
        <dbReference type="PROSITE-ProRule" id="PRU00042"/>
    </source>
</evidence>
<accession>A0A3P7DU11</accession>
<dbReference type="OrthoDB" id="10042249at2759"/>
<evidence type="ECO:0000256" key="2">
    <source>
        <dbReference type="ARBA" id="ARBA00022723"/>
    </source>
</evidence>
<evidence type="ECO:0000256" key="8">
    <source>
        <dbReference type="ARBA" id="ARBA00023242"/>
    </source>
</evidence>
<dbReference type="InterPro" id="IPR036236">
    <property type="entry name" value="Znf_C2H2_sf"/>
</dbReference>
<reference evidence="12 13" key="1">
    <citation type="submission" date="2018-11" db="EMBL/GenBank/DDBJ databases">
        <authorList>
            <consortium name="Pathogen Informatics"/>
        </authorList>
    </citation>
    <scope>NUCLEOTIDE SEQUENCE [LARGE SCALE GENOMIC DNA]</scope>
</reference>
<keyword evidence="8" id="KW-0539">Nucleus</keyword>
<evidence type="ECO:0000259" key="11">
    <source>
        <dbReference type="PROSITE" id="PS50157"/>
    </source>
</evidence>
<dbReference type="PANTHER" id="PTHR45944:SF2">
    <property type="entry name" value="SCHNURRI, ISOFORM F"/>
    <property type="match status" value="1"/>
</dbReference>
<keyword evidence="2" id="KW-0479">Metal-binding</keyword>
<dbReference type="SMART" id="SM00355">
    <property type="entry name" value="ZnF_C2H2"/>
    <property type="match status" value="3"/>
</dbReference>
<dbReference type="Pfam" id="PF00096">
    <property type="entry name" value="zf-C2H2"/>
    <property type="match status" value="2"/>
</dbReference>
<dbReference type="SUPFAM" id="SSF57667">
    <property type="entry name" value="beta-beta-alpha zinc fingers"/>
    <property type="match status" value="1"/>
</dbReference>
<dbReference type="PROSITE" id="PS50157">
    <property type="entry name" value="ZINC_FINGER_C2H2_2"/>
    <property type="match status" value="1"/>
</dbReference>
<dbReference type="PROSITE" id="PS00028">
    <property type="entry name" value="ZINC_FINGER_C2H2_1"/>
    <property type="match status" value="1"/>
</dbReference>
<comment type="subcellular location">
    <subcellularLocation>
        <location evidence="1">Nucleus</location>
    </subcellularLocation>
</comment>
<evidence type="ECO:0000256" key="1">
    <source>
        <dbReference type="ARBA" id="ARBA00004123"/>
    </source>
</evidence>
<keyword evidence="4 9" id="KW-0863">Zinc-finger</keyword>
<dbReference type="InParanoid" id="A0A3P7DU11"/>
<sequence>YESHKPLSVRVAGGPLTNGHPIVKAPEKCICNYCELKFPNDAALVAHEIRCSKRAELHSQTTLSSASSSSTVAAAHFQLVQQQNPVNTVVVDRAGRKTNTCNSNSIGSSVLHENRHPLKRRLLAAAEHLDESHASTSKTPKLDTSKPSVNVINPICISLPATHYKASVVSQRSFNSSSSVTAVSETSVPATQTLITATSHPTNQLVASKNVQTYQRIYPVSTIPQSTSAAANKPYILTLNDVSTGRNDGMSRRSRMRNITTETFATLNKPQPMFCEHKPKLSMYSNWQQSTVDSEEAKLNLLYISTCSTKPRMGVKQLWRYTTALREMGVLKVTHSSFWDYSTKIRLRQNATATATTVTPMNSQAVIASFVQERSSTIASTSATVSTTNVTTFVTPSNPPNGRSDSDSNISDKENMAMAERDRNALTSLKEITDKQQSQRTQVTSESAKTLSQKIVGGYFSNEVYVYVRGRGRGRYVCGRCGIRCKKPSMLKKHIKSAIFPSFFNRSQFLFERISSHSDIRPYGCKQCNFNFKTKGNLTKHLQSKTHRRRMAEKEKQKIAEQDSDSDHDRLEIASLSGTASTFSNDPLSDDEW</sequence>
<dbReference type="EMBL" id="UYWW01003762">
    <property type="protein sequence ID" value="VDM13003.1"/>
    <property type="molecule type" value="Genomic_DNA"/>
</dbReference>
<evidence type="ECO:0000256" key="6">
    <source>
        <dbReference type="ARBA" id="ARBA00023015"/>
    </source>
</evidence>
<feature type="compositionally biased region" description="Polar residues" evidence="10">
    <location>
        <begin position="576"/>
        <end position="587"/>
    </location>
</feature>
<dbReference type="Proteomes" id="UP000270924">
    <property type="component" value="Unassembled WGS sequence"/>
</dbReference>
<evidence type="ECO:0000256" key="7">
    <source>
        <dbReference type="ARBA" id="ARBA00023163"/>
    </source>
</evidence>
<dbReference type="GO" id="GO:0000981">
    <property type="term" value="F:DNA-binding transcription factor activity, RNA polymerase II-specific"/>
    <property type="evidence" value="ECO:0007669"/>
    <property type="project" value="TreeGrafter"/>
</dbReference>
<keyword evidence="7" id="KW-0804">Transcription</keyword>